<dbReference type="EMBL" id="MBFS01000208">
    <property type="protein sequence ID" value="PVV03639.1"/>
    <property type="molecule type" value="Genomic_DNA"/>
</dbReference>
<dbReference type="InterPro" id="IPR005786">
    <property type="entry name" value="B_amino_transII"/>
</dbReference>
<dbReference type="PIRSF" id="PIRSF006468">
    <property type="entry name" value="BCAT1"/>
    <property type="match status" value="1"/>
</dbReference>
<dbReference type="GO" id="GO:0008652">
    <property type="term" value="P:amino acid biosynthetic process"/>
    <property type="evidence" value="ECO:0007669"/>
    <property type="project" value="UniProtKB-KW"/>
</dbReference>
<dbReference type="PROSITE" id="PS00770">
    <property type="entry name" value="AA_TRANSFER_CLASS_4"/>
    <property type="match status" value="1"/>
</dbReference>
<keyword evidence="13" id="KW-1185">Reference proteome</keyword>
<feature type="modified residue" description="N6-(pyridoxal phosphate)lysine" evidence="8">
    <location>
        <position position="206"/>
    </location>
</feature>
<comment type="catalytic activity">
    <reaction evidence="11">
        <text>L-valine + 2-oxoglutarate = 3-methyl-2-oxobutanoate + L-glutamate</text>
        <dbReference type="Rhea" id="RHEA:24813"/>
        <dbReference type="ChEBI" id="CHEBI:11851"/>
        <dbReference type="ChEBI" id="CHEBI:16810"/>
        <dbReference type="ChEBI" id="CHEBI:29985"/>
        <dbReference type="ChEBI" id="CHEBI:57762"/>
        <dbReference type="EC" id="2.6.1.42"/>
    </reaction>
</comment>
<organism evidence="12 13">
    <name type="scientific">Smittium megazygosporum</name>
    <dbReference type="NCBI Taxonomy" id="133381"/>
    <lineage>
        <taxon>Eukaryota</taxon>
        <taxon>Fungi</taxon>
        <taxon>Fungi incertae sedis</taxon>
        <taxon>Zoopagomycota</taxon>
        <taxon>Kickxellomycotina</taxon>
        <taxon>Harpellomycetes</taxon>
        <taxon>Harpellales</taxon>
        <taxon>Legeriomycetaceae</taxon>
        <taxon>Smittium</taxon>
    </lineage>
</organism>
<dbReference type="OrthoDB" id="1732691at2759"/>
<dbReference type="SUPFAM" id="SSF56752">
    <property type="entry name" value="D-aminoacid aminotransferase-like PLP-dependent enzymes"/>
    <property type="match status" value="1"/>
</dbReference>
<keyword evidence="4 11" id="KW-0028">Amino-acid biosynthesis</keyword>
<dbReference type="Pfam" id="PF01063">
    <property type="entry name" value="Aminotran_4"/>
    <property type="match status" value="1"/>
</dbReference>
<keyword evidence="6 10" id="KW-0663">Pyridoxal phosphate</keyword>
<evidence type="ECO:0000313" key="12">
    <source>
        <dbReference type="EMBL" id="PVV03639.1"/>
    </source>
</evidence>
<dbReference type="InterPro" id="IPR043131">
    <property type="entry name" value="BCAT-like_N"/>
</dbReference>
<dbReference type="GO" id="GO:0009082">
    <property type="term" value="P:branched-chain amino acid biosynthetic process"/>
    <property type="evidence" value="ECO:0007669"/>
    <property type="project" value="UniProtKB-KW"/>
</dbReference>
<proteinExistence type="inferred from homology"/>
<keyword evidence="5 11" id="KW-0808">Transferase</keyword>
<comment type="catalytic activity">
    <reaction evidence="11">
        <text>L-isoleucine + 2-oxoglutarate = (S)-3-methyl-2-oxopentanoate + L-glutamate</text>
        <dbReference type="Rhea" id="RHEA:24801"/>
        <dbReference type="ChEBI" id="CHEBI:16810"/>
        <dbReference type="ChEBI" id="CHEBI:29985"/>
        <dbReference type="ChEBI" id="CHEBI:35146"/>
        <dbReference type="ChEBI" id="CHEBI:58045"/>
        <dbReference type="EC" id="2.6.1.42"/>
    </reaction>
</comment>
<evidence type="ECO:0000256" key="6">
    <source>
        <dbReference type="ARBA" id="ARBA00022898"/>
    </source>
</evidence>
<comment type="catalytic activity">
    <reaction evidence="11">
        <text>L-leucine + 2-oxoglutarate = 4-methyl-2-oxopentanoate + L-glutamate</text>
        <dbReference type="Rhea" id="RHEA:18321"/>
        <dbReference type="ChEBI" id="CHEBI:16810"/>
        <dbReference type="ChEBI" id="CHEBI:17865"/>
        <dbReference type="ChEBI" id="CHEBI:29985"/>
        <dbReference type="ChEBI" id="CHEBI:57427"/>
        <dbReference type="EC" id="2.6.1.42"/>
    </reaction>
</comment>
<evidence type="ECO:0000256" key="11">
    <source>
        <dbReference type="RuleBase" id="RU004517"/>
    </source>
</evidence>
<dbReference type="InterPro" id="IPR001544">
    <property type="entry name" value="Aminotrans_IV"/>
</dbReference>
<evidence type="ECO:0000256" key="8">
    <source>
        <dbReference type="PIRSR" id="PIRSR006468-1"/>
    </source>
</evidence>
<evidence type="ECO:0000256" key="4">
    <source>
        <dbReference type="ARBA" id="ARBA00022605"/>
    </source>
</evidence>
<dbReference type="NCBIfam" id="TIGR01123">
    <property type="entry name" value="ilvE_II"/>
    <property type="match status" value="1"/>
</dbReference>
<comment type="caution">
    <text evidence="12">The sequence shown here is derived from an EMBL/GenBank/DDBJ whole genome shotgun (WGS) entry which is preliminary data.</text>
</comment>
<dbReference type="InterPro" id="IPR018300">
    <property type="entry name" value="Aminotrans_IV_CS"/>
</dbReference>
<comment type="cofactor">
    <cofactor evidence="1 10">
        <name>pyridoxal 5'-phosphate</name>
        <dbReference type="ChEBI" id="CHEBI:597326"/>
    </cofactor>
</comment>
<dbReference type="AlphaFoldDB" id="A0A2T9ZGE4"/>
<dbReference type="STRING" id="133381.A0A2T9ZGE4"/>
<evidence type="ECO:0000256" key="1">
    <source>
        <dbReference type="ARBA" id="ARBA00001933"/>
    </source>
</evidence>
<dbReference type="CDD" id="cd01557">
    <property type="entry name" value="BCAT_beta_family"/>
    <property type="match status" value="1"/>
</dbReference>
<dbReference type="InterPro" id="IPR043132">
    <property type="entry name" value="BCAT-like_C"/>
</dbReference>
<evidence type="ECO:0000256" key="10">
    <source>
        <dbReference type="RuleBase" id="RU004516"/>
    </source>
</evidence>
<keyword evidence="3 11" id="KW-0032">Aminotransferase</keyword>
<reference evidence="12 13" key="1">
    <citation type="journal article" date="2018" name="MBio">
        <title>Comparative Genomics Reveals the Core Gene Toolbox for the Fungus-Insect Symbiosis.</title>
        <authorList>
            <person name="Wang Y."/>
            <person name="Stata M."/>
            <person name="Wang W."/>
            <person name="Stajich J.E."/>
            <person name="White M.M."/>
            <person name="Moncalvo J.M."/>
        </authorList>
    </citation>
    <scope>NUCLEOTIDE SEQUENCE [LARGE SCALE GENOMIC DNA]</scope>
    <source>
        <strain evidence="12 13">SC-DP-2</strain>
    </source>
</reference>
<dbReference type="GO" id="GO:0052654">
    <property type="term" value="F:L-leucine-2-oxoglutarate transaminase activity"/>
    <property type="evidence" value="ECO:0007669"/>
    <property type="project" value="RHEA"/>
</dbReference>
<dbReference type="Gene3D" id="3.20.10.10">
    <property type="entry name" value="D-amino Acid Aminotransferase, subunit A, domain 2"/>
    <property type="match status" value="1"/>
</dbReference>
<protein>
    <recommendedName>
        <fullName evidence="11">Branched-chain-amino-acid aminotransferase</fullName>
        <ecNumber evidence="11">2.6.1.42</ecNumber>
    </recommendedName>
</protein>
<evidence type="ECO:0000256" key="3">
    <source>
        <dbReference type="ARBA" id="ARBA00022576"/>
    </source>
</evidence>
<dbReference type="NCBIfam" id="NF009897">
    <property type="entry name" value="PRK13357.1"/>
    <property type="match status" value="1"/>
</dbReference>
<evidence type="ECO:0000256" key="7">
    <source>
        <dbReference type="ARBA" id="ARBA00023304"/>
    </source>
</evidence>
<comment type="similarity">
    <text evidence="2 9">Belongs to the class-IV pyridoxal-phosphate-dependent aminotransferase family.</text>
</comment>
<sequence length="372" mass="41001">MTGTFSKDTFYFKDLTITEAVNKASLPPKESLSFGATFSNHMLEVKWSAATGWGAPKIVPIHPFELHPGAKVLHYASECFEGAKAYKGPDGKPRVFRLDKNMQRLKNSVCALGLPDFDENEARKCIEELVKLEQDFIPEGNGYSLYLRPTVIGSEANVNTTASSEAIFYVVCCPCGPYFSSKFEAVRLYADTKHVRAWPGGTGGSKLGSNYAGGVVPTKLANQKGYQQILWLIGDDHQVSEAGTMNIFILWVNEQGELELITPELDGTILPGITRDSIITIAKGWGEFKVTEGRITMDQILKAEKENRLREVFGAGTACVVCPVKQIGFMDSVIDIPLEPGSEFGPVTQRIFDEVTSIQYGKKQHIWSTALE</sequence>
<evidence type="ECO:0000256" key="9">
    <source>
        <dbReference type="RuleBase" id="RU004106"/>
    </source>
</evidence>
<dbReference type="PANTHER" id="PTHR11825">
    <property type="entry name" value="SUBGROUP IIII AMINOTRANSFERASE"/>
    <property type="match status" value="1"/>
</dbReference>
<keyword evidence="7 11" id="KW-0100">Branched-chain amino acid biosynthesis</keyword>
<evidence type="ECO:0000313" key="13">
    <source>
        <dbReference type="Proteomes" id="UP000245609"/>
    </source>
</evidence>
<dbReference type="Proteomes" id="UP000245609">
    <property type="component" value="Unassembled WGS sequence"/>
</dbReference>
<dbReference type="GO" id="GO:0052655">
    <property type="term" value="F:L-valine-2-oxoglutarate transaminase activity"/>
    <property type="evidence" value="ECO:0007669"/>
    <property type="project" value="RHEA"/>
</dbReference>
<dbReference type="InterPro" id="IPR033939">
    <property type="entry name" value="BCAT_family"/>
</dbReference>
<dbReference type="GO" id="GO:0052656">
    <property type="term" value="F:L-isoleucine-2-oxoglutarate transaminase activity"/>
    <property type="evidence" value="ECO:0007669"/>
    <property type="project" value="RHEA"/>
</dbReference>
<name>A0A2T9ZGE4_9FUNG</name>
<dbReference type="Gene3D" id="3.30.470.10">
    <property type="match status" value="1"/>
</dbReference>
<gene>
    <name evidence="12" type="ORF">BB560_001868</name>
</gene>
<dbReference type="PANTHER" id="PTHR11825:SF44">
    <property type="entry name" value="BRANCHED-CHAIN-AMINO-ACID AMINOTRANSFERASE"/>
    <property type="match status" value="1"/>
</dbReference>
<evidence type="ECO:0000256" key="5">
    <source>
        <dbReference type="ARBA" id="ARBA00022679"/>
    </source>
</evidence>
<dbReference type="InterPro" id="IPR036038">
    <property type="entry name" value="Aminotransferase-like"/>
</dbReference>
<evidence type="ECO:0000256" key="2">
    <source>
        <dbReference type="ARBA" id="ARBA00009320"/>
    </source>
</evidence>
<dbReference type="EC" id="2.6.1.42" evidence="11"/>
<dbReference type="FunFam" id="3.20.10.10:FF:000004">
    <property type="entry name" value="Branched-chain-amino-acid aminotransferase"/>
    <property type="match status" value="1"/>
</dbReference>
<accession>A0A2T9ZGE4</accession>